<feature type="transmembrane region" description="Helical" evidence="5">
    <location>
        <begin position="92"/>
        <end position="111"/>
    </location>
</feature>
<dbReference type="InterPro" id="IPR005829">
    <property type="entry name" value="Sugar_transporter_CS"/>
</dbReference>
<feature type="transmembrane region" description="Helical" evidence="5">
    <location>
        <begin position="292"/>
        <end position="314"/>
    </location>
</feature>
<dbReference type="AlphaFoldDB" id="A0A2R4VR08"/>
<feature type="transmembrane region" description="Helical" evidence="5">
    <location>
        <begin position="415"/>
        <end position="436"/>
    </location>
</feature>
<dbReference type="RefSeq" id="WP_108547137.1">
    <property type="nucleotide sequence ID" value="NZ_CP028902.1"/>
</dbReference>
<feature type="transmembrane region" description="Helical" evidence="5">
    <location>
        <begin position="350"/>
        <end position="374"/>
    </location>
</feature>
<feature type="transmembrane region" description="Helical" evidence="5">
    <location>
        <begin position="59"/>
        <end position="80"/>
    </location>
</feature>
<dbReference type="EMBL" id="CP028902">
    <property type="protein sequence ID" value="AWB06831.1"/>
    <property type="molecule type" value="Genomic_DNA"/>
</dbReference>
<dbReference type="InterPro" id="IPR020846">
    <property type="entry name" value="MFS_dom"/>
</dbReference>
<comment type="subcellular location">
    <subcellularLocation>
        <location evidence="1">Membrane</location>
        <topology evidence="1">Multi-pass membrane protein</topology>
    </subcellularLocation>
</comment>
<feature type="transmembrane region" description="Helical" evidence="5">
    <location>
        <begin position="262"/>
        <end position="280"/>
    </location>
</feature>
<evidence type="ECO:0000256" key="3">
    <source>
        <dbReference type="ARBA" id="ARBA00022989"/>
    </source>
</evidence>
<feature type="transmembrane region" description="Helical" evidence="5">
    <location>
        <begin position="386"/>
        <end position="409"/>
    </location>
</feature>
<evidence type="ECO:0000313" key="8">
    <source>
        <dbReference type="Proteomes" id="UP000077405"/>
    </source>
</evidence>
<accession>A0A2R4VR08</accession>
<proteinExistence type="predicted"/>
<dbReference type="InterPro" id="IPR036259">
    <property type="entry name" value="MFS_trans_sf"/>
</dbReference>
<feature type="transmembrane region" description="Helical" evidence="5">
    <location>
        <begin position="150"/>
        <end position="174"/>
    </location>
</feature>
<dbReference type="CDD" id="cd17365">
    <property type="entry name" value="MFS_PcaK_like"/>
    <property type="match status" value="1"/>
</dbReference>
<protein>
    <submittedName>
        <fullName evidence="7">MFS transporter</fullName>
    </submittedName>
</protein>
<keyword evidence="3 5" id="KW-1133">Transmembrane helix</keyword>
<keyword evidence="7" id="KW-0614">Plasmid</keyword>
<dbReference type="PROSITE" id="PS00217">
    <property type="entry name" value="SUGAR_TRANSPORT_2"/>
    <property type="match status" value="1"/>
</dbReference>
<keyword evidence="8" id="KW-1185">Reference proteome</keyword>
<dbReference type="OrthoDB" id="9784658at2"/>
<evidence type="ECO:0000259" key="6">
    <source>
        <dbReference type="PROSITE" id="PS50850"/>
    </source>
</evidence>
<evidence type="ECO:0000256" key="4">
    <source>
        <dbReference type="ARBA" id="ARBA00023136"/>
    </source>
</evidence>
<evidence type="ECO:0000256" key="2">
    <source>
        <dbReference type="ARBA" id="ARBA00022692"/>
    </source>
</evidence>
<keyword evidence="4 5" id="KW-0472">Membrane</keyword>
<dbReference type="InterPro" id="IPR011701">
    <property type="entry name" value="MFS"/>
</dbReference>
<name>A0A2R4VR08_9PROT</name>
<keyword evidence="2 5" id="KW-0812">Transmembrane</keyword>
<dbReference type="GO" id="GO:0046943">
    <property type="term" value="F:carboxylic acid transmembrane transporter activity"/>
    <property type="evidence" value="ECO:0007669"/>
    <property type="project" value="TreeGrafter"/>
</dbReference>
<dbReference type="Proteomes" id="UP000077405">
    <property type="component" value="Plasmid pYZ1"/>
</dbReference>
<sequence length="454" mass="47102">MPGQQHVIDVTAAIERARFGRFQFLITALCALIALLDGFDTQAIAYVAPVIAEQWGMSVAGFGPIFGAGLAGLTVGAFILSPAADRFGRKSIILLSMLIFGVFSLVTAWAGTMNELLIYRFLTGVGLGGAMPNIIALTSEYAPARLRATLVTVMFCGFPFGSTVGGVISAPLIAAYGWQSVFIVGGVAPLAVLLVLIVWLPESLRYLVASGAPRERIGGILKRLDPEHASRIDAGTGFILHEPKATGFTVAKLFQEGRARTTLLLWAAFFMNLLVMYFLVNWLPSLLRASGMPIGTAILSTAVLNLGGVVGAIALGRMIDRMNPHLVLGSAYAASALFIVGVAFGSHDLWLLMPAVFLAGFGVVGAQIGMNALAAGIYPTAIRSTGVGWALGIGRIGSIIGPVAGGALLGAGWSAQGVVLAAVGPALLASLAVFALRRHPVPSGALKASATLAH</sequence>
<dbReference type="KEGG" id="ahu:A6A40_17420"/>
<feature type="transmembrane region" description="Helical" evidence="5">
    <location>
        <begin position="24"/>
        <end position="47"/>
    </location>
</feature>
<dbReference type="PANTHER" id="PTHR23508:SF10">
    <property type="entry name" value="CARBOXYLIC ACID TRANSPORTER PROTEIN HOMOLOG"/>
    <property type="match status" value="1"/>
</dbReference>
<evidence type="ECO:0000256" key="1">
    <source>
        <dbReference type="ARBA" id="ARBA00004141"/>
    </source>
</evidence>
<feature type="transmembrane region" description="Helical" evidence="5">
    <location>
        <begin position="326"/>
        <end position="344"/>
    </location>
</feature>
<dbReference type="PANTHER" id="PTHR23508">
    <property type="entry name" value="CARBOXYLIC ACID TRANSPORTER PROTEIN HOMOLOG"/>
    <property type="match status" value="1"/>
</dbReference>
<dbReference type="PROSITE" id="PS00216">
    <property type="entry name" value="SUGAR_TRANSPORT_1"/>
    <property type="match status" value="1"/>
</dbReference>
<feature type="transmembrane region" description="Helical" evidence="5">
    <location>
        <begin position="117"/>
        <end position="138"/>
    </location>
</feature>
<feature type="transmembrane region" description="Helical" evidence="5">
    <location>
        <begin position="180"/>
        <end position="200"/>
    </location>
</feature>
<dbReference type="Pfam" id="PF07690">
    <property type="entry name" value="MFS_1"/>
    <property type="match status" value="1"/>
</dbReference>
<organism evidence="7 8">
    <name type="scientific">Azospirillum humicireducens</name>
    <dbReference type="NCBI Taxonomy" id="1226968"/>
    <lineage>
        <taxon>Bacteria</taxon>
        <taxon>Pseudomonadati</taxon>
        <taxon>Pseudomonadota</taxon>
        <taxon>Alphaproteobacteria</taxon>
        <taxon>Rhodospirillales</taxon>
        <taxon>Azospirillaceae</taxon>
        <taxon>Azospirillum</taxon>
    </lineage>
</organism>
<geneLocation type="plasmid" evidence="7 8">
    <name>pYZ1</name>
</geneLocation>
<gene>
    <name evidence="7" type="ORF">A6A40_17420</name>
</gene>
<dbReference type="Gene3D" id="1.20.1250.20">
    <property type="entry name" value="MFS general substrate transporter like domains"/>
    <property type="match status" value="1"/>
</dbReference>
<dbReference type="PROSITE" id="PS50850">
    <property type="entry name" value="MFS"/>
    <property type="match status" value="1"/>
</dbReference>
<dbReference type="GO" id="GO:0005886">
    <property type="term" value="C:plasma membrane"/>
    <property type="evidence" value="ECO:0007669"/>
    <property type="project" value="TreeGrafter"/>
</dbReference>
<evidence type="ECO:0000313" key="7">
    <source>
        <dbReference type="EMBL" id="AWB06831.1"/>
    </source>
</evidence>
<feature type="domain" description="Major facilitator superfamily (MFS) profile" evidence="6">
    <location>
        <begin position="26"/>
        <end position="441"/>
    </location>
</feature>
<dbReference type="SUPFAM" id="SSF103473">
    <property type="entry name" value="MFS general substrate transporter"/>
    <property type="match status" value="1"/>
</dbReference>
<reference evidence="7 8" key="1">
    <citation type="submission" date="2018-04" db="EMBL/GenBank/DDBJ databases">
        <title>Complete genome sequence of the nitrogen-fixing bacterium Azospirillum humicireducens type strain SgZ-5.</title>
        <authorList>
            <person name="Yu Z."/>
        </authorList>
    </citation>
    <scope>NUCLEOTIDE SEQUENCE [LARGE SCALE GENOMIC DNA]</scope>
    <source>
        <strain evidence="7 8">SgZ-5</strain>
        <plasmid evidence="7 8">pYZ1</plasmid>
    </source>
</reference>
<evidence type="ECO:0000256" key="5">
    <source>
        <dbReference type="SAM" id="Phobius"/>
    </source>
</evidence>